<organism evidence="1 2">
    <name type="scientific">Tumidithrix elongata BACA0141</name>
    <dbReference type="NCBI Taxonomy" id="2716417"/>
    <lineage>
        <taxon>Bacteria</taxon>
        <taxon>Bacillati</taxon>
        <taxon>Cyanobacteriota</taxon>
        <taxon>Cyanophyceae</taxon>
        <taxon>Pseudanabaenales</taxon>
        <taxon>Pseudanabaenaceae</taxon>
        <taxon>Tumidithrix</taxon>
        <taxon>Tumidithrix elongata</taxon>
    </lineage>
</organism>
<gene>
    <name evidence="1" type="ORF">V2H45_05745</name>
</gene>
<reference evidence="1" key="1">
    <citation type="submission" date="2024-01" db="EMBL/GenBank/DDBJ databases">
        <title>Bank of Algae and Cyanobacteria of the Azores (BACA) strain genomes.</title>
        <authorList>
            <person name="Luz R."/>
            <person name="Cordeiro R."/>
            <person name="Fonseca A."/>
            <person name="Goncalves V."/>
        </authorList>
    </citation>
    <scope>NUCLEOTIDE SEQUENCE</scope>
    <source>
        <strain evidence="1">BACA0141</strain>
    </source>
</reference>
<keyword evidence="2" id="KW-1185">Reference proteome</keyword>
<comment type="caution">
    <text evidence="1">The sequence shown here is derived from an EMBL/GenBank/DDBJ whole genome shotgun (WGS) entry which is preliminary data.</text>
</comment>
<dbReference type="RefSeq" id="WP_330482671.1">
    <property type="nucleotide sequence ID" value="NZ_JAZBJZ010000015.1"/>
</dbReference>
<evidence type="ECO:0000313" key="1">
    <source>
        <dbReference type="EMBL" id="MEE3716244.1"/>
    </source>
</evidence>
<dbReference type="AlphaFoldDB" id="A0AAW9PPU7"/>
<dbReference type="Proteomes" id="UP001333818">
    <property type="component" value="Unassembled WGS sequence"/>
</dbReference>
<proteinExistence type="predicted"/>
<name>A0AAW9PPU7_9CYAN</name>
<accession>A0AAW9PPU7</accession>
<sequence length="172" mass="19627">MGTLQRELDRVENQWANLQATWRDDNHNDFVTNFLERFLVTTKQVLRDCENYEVFLNDKVKTAESLKQKLRKLAQNASVVAQIFQTVTSVVGGSAPVQAMIQSQSIPATALTSECRISPKLDDPLAKTEDPSAISKEFEPLNDWLEVIDEKKKEEREKLLNLPDRPEIIEGK</sequence>
<evidence type="ECO:0000313" key="2">
    <source>
        <dbReference type="Proteomes" id="UP001333818"/>
    </source>
</evidence>
<protein>
    <submittedName>
        <fullName evidence="1">Uncharacterized protein</fullName>
    </submittedName>
</protein>
<dbReference type="EMBL" id="JAZBJZ010000015">
    <property type="protein sequence ID" value="MEE3716244.1"/>
    <property type="molecule type" value="Genomic_DNA"/>
</dbReference>